<proteinExistence type="predicted"/>
<dbReference type="OrthoDB" id="10585724at2759"/>
<comment type="caution">
    <text evidence="2">The sequence shown here is derived from an EMBL/GenBank/DDBJ whole genome shotgun (WGS) entry which is preliminary data.</text>
</comment>
<organism evidence="2 3">
    <name type="scientific">Pyrus ussuriensis x Pyrus communis</name>
    <dbReference type="NCBI Taxonomy" id="2448454"/>
    <lineage>
        <taxon>Eukaryota</taxon>
        <taxon>Viridiplantae</taxon>
        <taxon>Streptophyta</taxon>
        <taxon>Embryophyta</taxon>
        <taxon>Tracheophyta</taxon>
        <taxon>Spermatophyta</taxon>
        <taxon>Magnoliopsida</taxon>
        <taxon>eudicotyledons</taxon>
        <taxon>Gunneridae</taxon>
        <taxon>Pentapetalae</taxon>
        <taxon>rosids</taxon>
        <taxon>fabids</taxon>
        <taxon>Rosales</taxon>
        <taxon>Rosaceae</taxon>
        <taxon>Amygdaloideae</taxon>
        <taxon>Maleae</taxon>
        <taxon>Pyrus</taxon>
    </lineage>
</organism>
<accession>A0A5N5GNI4</accession>
<gene>
    <name evidence="2" type="ORF">D8674_013004</name>
</gene>
<feature type="region of interest" description="Disordered" evidence="1">
    <location>
        <begin position="16"/>
        <end position="35"/>
    </location>
</feature>
<keyword evidence="3" id="KW-1185">Reference proteome</keyword>
<keyword evidence="2" id="KW-0346">Stress response</keyword>
<reference evidence="2 3" key="1">
    <citation type="submission" date="2019-09" db="EMBL/GenBank/DDBJ databases">
        <authorList>
            <person name="Ou C."/>
        </authorList>
    </citation>
    <scope>NUCLEOTIDE SEQUENCE [LARGE SCALE GENOMIC DNA]</scope>
    <source>
        <strain evidence="2">S2</strain>
        <tissue evidence="2">Leaf</tissue>
    </source>
</reference>
<name>A0A5N5GNI4_9ROSA</name>
<dbReference type="EMBL" id="SMOL01000401">
    <property type="protein sequence ID" value="KAB2617135.1"/>
    <property type="molecule type" value="Genomic_DNA"/>
</dbReference>
<reference evidence="2 3" key="3">
    <citation type="submission" date="2019-11" db="EMBL/GenBank/DDBJ databases">
        <title>A de novo genome assembly of a pear dwarfing rootstock.</title>
        <authorList>
            <person name="Wang F."/>
            <person name="Wang J."/>
            <person name="Li S."/>
            <person name="Zhang Y."/>
            <person name="Fang M."/>
            <person name="Ma L."/>
            <person name="Zhao Y."/>
            <person name="Jiang S."/>
        </authorList>
    </citation>
    <scope>NUCLEOTIDE SEQUENCE [LARGE SCALE GENOMIC DNA]</scope>
    <source>
        <strain evidence="2">S2</strain>
        <tissue evidence="2">Leaf</tissue>
    </source>
</reference>
<protein>
    <submittedName>
        <fullName evidence="2">Heat shock factor protein HSF30</fullName>
    </submittedName>
</protein>
<evidence type="ECO:0000313" key="3">
    <source>
        <dbReference type="Proteomes" id="UP000327157"/>
    </source>
</evidence>
<evidence type="ECO:0000313" key="2">
    <source>
        <dbReference type="EMBL" id="KAB2617135.1"/>
    </source>
</evidence>
<evidence type="ECO:0000256" key="1">
    <source>
        <dbReference type="SAM" id="MobiDB-lite"/>
    </source>
</evidence>
<dbReference type="AlphaFoldDB" id="A0A5N5GNI4"/>
<reference evidence="3" key="2">
    <citation type="submission" date="2019-10" db="EMBL/GenBank/DDBJ databases">
        <title>A de novo genome assembly of a pear dwarfing rootstock.</title>
        <authorList>
            <person name="Wang F."/>
            <person name="Wang J."/>
            <person name="Li S."/>
            <person name="Zhang Y."/>
            <person name="Fang M."/>
            <person name="Ma L."/>
            <person name="Zhao Y."/>
            <person name="Jiang S."/>
        </authorList>
    </citation>
    <scope>NUCLEOTIDE SEQUENCE [LARGE SCALE GENOMIC DNA]</scope>
</reference>
<sequence length="224" mass="24766">MASIISNVFVRNGGGSTSCSPSIGCGEKLEDNEDDKPTMHVTTSSSFTNTPSMVIGFPKLVISRNLNTKRQDFENWVSGFETYLQDFPNPIFLVNVFRSNGSGERVIDVFVEEEEVERAAGVEISNFDANSLLGLELDSSRKAAVDGAVKDEAVEDEVSYERTVKCKNGYCPLTICCRVDLQAFDLLSYVAFSHLRAYPYGCRGISLLSRTEEQLVYPLALENN</sequence>
<dbReference type="Proteomes" id="UP000327157">
    <property type="component" value="Chromosome 15"/>
</dbReference>